<name>A0A9D5HS73_9LILI</name>
<keyword evidence="3" id="KW-0436">Ligase</keyword>
<proteinExistence type="inferred from homology"/>
<comment type="caution">
    <text evidence="5">The sequence shown here is derived from an EMBL/GenBank/DDBJ whole genome shotgun (WGS) entry which is preliminary data.</text>
</comment>
<dbReference type="InterPro" id="IPR042063">
    <property type="entry name" value="Ubi_acti_E1_SCCH"/>
</dbReference>
<feature type="domain" description="Ubiquitin-activating enzyme SCCH" evidence="4">
    <location>
        <begin position="93"/>
        <end position="181"/>
    </location>
</feature>
<dbReference type="EMBL" id="JAGGNH010000001">
    <property type="protein sequence ID" value="KAJ0987048.1"/>
    <property type="molecule type" value="Genomic_DNA"/>
</dbReference>
<evidence type="ECO:0000313" key="6">
    <source>
        <dbReference type="Proteomes" id="UP001085076"/>
    </source>
</evidence>
<dbReference type="GO" id="GO:0006974">
    <property type="term" value="P:DNA damage response"/>
    <property type="evidence" value="ECO:0007669"/>
    <property type="project" value="TreeGrafter"/>
</dbReference>
<dbReference type="SUPFAM" id="SSF69572">
    <property type="entry name" value="Activating enzymes of the ubiquitin-like proteins"/>
    <property type="match status" value="1"/>
</dbReference>
<dbReference type="PANTHER" id="PTHR10953:SF4">
    <property type="entry name" value="UBIQUITIN-ACTIVATING ENZYME E1 C-TERMINAL DOMAIN-CONTAINING PROTEIN"/>
    <property type="match status" value="1"/>
</dbReference>
<evidence type="ECO:0000256" key="1">
    <source>
        <dbReference type="ARBA" id="ARBA00004906"/>
    </source>
</evidence>
<dbReference type="InterPro" id="IPR045886">
    <property type="entry name" value="ThiF/MoeB/HesA"/>
</dbReference>
<dbReference type="InterPro" id="IPR019572">
    <property type="entry name" value="UBA_E1_SCCH"/>
</dbReference>
<dbReference type="OrthoDB" id="430364at2759"/>
<dbReference type="PANTHER" id="PTHR10953">
    <property type="entry name" value="UBIQUITIN-ACTIVATING ENZYME E1"/>
    <property type="match status" value="1"/>
</dbReference>
<organism evidence="5 6">
    <name type="scientific">Dioscorea zingiberensis</name>
    <dbReference type="NCBI Taxonomy" id="325984"/>
    <lineage>
        <taxon>Eukaryota</taxon>
        <taxon>Viridiplantae</taxon>
        <taxon>Streptophyta</taxon>
        <taxon>Embryophyta</taxon>
        <taxon>Tracheophyta</taxon>
        <taxon>Spermatophyta</taxon>
        <taxon>Magnoliopsida</taxon>
        <taxon>Liliopsida</taxon>
        <taxon>Dioscoreales</taxon>
        <taxon>Dioscoreaceae</taxon>
        <taxon>Dioscorea</taxon>
    </lineage>
</organism>
<dbReference type="Gene3D" id="3.40.50.720">
    <property type="entry name" value="NAD(P)-binding Rossmann-like Domain"/>
    <property type="match status" value="1"/>
</dbReference>
<dbReference type="GO" id="GO:0004839">
    <property type="term" value="F:ubiquitin activating enzyme activity"/>
    <property type="evidence" value="ECO:0007669"/>
    <property type="project" value="TreeGrafter"/>
</dbReference>
<keyword evidence="6" id="KW-1185">Reference proteome</keyword>
<reference evidence="5" key="2">
    <citation type="journal article" date="2022" name="Hortic Res">
        <title>The genome of Dioscorea zingiberensis sheds light on the biosynthesis, origin and evolution of the medicinally important diosgenin saponins.</title>
        <authorList>
            <person name="Li Y."/>
            <person name="Tan C."/>
            <person name="Li Z."/>
            <person name="Guo J."/>
            <person name="Li S."/>
            <person name="Chen X."/>
            <person name="Wang C."/>
            <person name="Dai X."/>
            <person name="Yang H."/>
            <person name="Song W."/>
            <person name="Hou L."/>
            <person name="Xu J."/>
            <person name="Tong Z."/>
            <person name="Xu A."/>
            <person name="Yuan X."/>
            <person name="Wang W."/>
            <person name="Yang Q."/>
            <person name="Chen L."/>
            <person name="Sun Z."/>
            <person name="Wang K."/>
            <person name="Pan B."/>
            <person name="Chen J."/>
            <person name="Bao Y."/>
            <person name="Liu F."/>
            <person name="Qi X."/>
            <person name="Gang D.R."/>
            <person name="Wen J."/>
            <person name="Li J."/>
        </authorList>
    </citation>
    <scope>NUCLEOTIDE SEQUENCE</scope>
    <source>
        <strain evidence="5">Dzin_1.0</strain>
    </source>
</reference>
<evidence type="ECO:0000256" key="2">
    <source>
        <dbReference type="ARBA" id="ARBA00005673"/>
    </source>
</evidence>
<dbReference type="Proteomes" id="UP001085076">
    <property type="component" value="Miscellaneous, Linkage group lg01"/>
</dbReference>
<sequence>MGVCCSSEGKLTITYDDIIENSDLSHQFLFHYWNVGQAKSTVASASAAECINPRLHIEANPETEDVFNDAFWDSLDVVISALGNVKARNYINSRFEDYFVNCVKQLTLRFPKDSSFTGHLPFWQPPKHFPKVPLQFSSRDPAHLSFIMSASVLIVETFQIPIPDSFMNPSVLGDAVDNCRMADSKGYVSVNDIMKKLEKFTEKLPPGFRMKLIEFG</sequence>
<dbReference type="GO" id="GO:0006511">
    <property type="term" value="P:ubiquitin-dependent protein catabolic process"/>
    <property type="evidence" value="ECO:0007669"/>
    <property type="project" value="TreeGrafter"/>
</dbReference>
<dbReference type="Pfam" id="PF10585">
    <property type="entry name" value="UBA_E1_SCCH"/>
    <property type="match status" value="1"/>
</dbReference>
<evidence type="ECO:0000256" key="3">
    <source>
        <dbReference type="ARBA" id="ARBA00022598"/>
    </source>
</evidence>
<comment type="pathway">
    <text evidence="1">Protein modification; protein ubiquitination.</text>
</comment>
<reference evidence="5" key="1">
    <citation type="submission" date="2021-03" db="EMBL/GenBank/DDBJ databases">
        <authorList>
            <person name="Li Z."/>
            <person name="Yang C."/>
        </authorList>
    </citation>
    <scope>NUCLEOTIDE SEQUENCE</scope>
    <source>
        <strain evidence="5">Dzin_1.0</strain>
        <tissue evidence="5">Leaf</tissue>
    </source>
</reference>
<gene>
    <name evidence="5" type="ORF">J5N97_005404</name>
</gene>
<dbReference type="GO" id="GO:0005634">
    <property type="term" value="C:nucleus"/>
    <property type="evidence" value="ECO:0007669"/>
    <property type="project" value="TreeGrafter"/>
</dbReference>
<evidence type="ECO:0000259" key="4">
    <source>
        <dbReference type="Pfam" id="PF10585"/>
    </source>
</evidence>
<dbReference type="InterPro" id="IPR035985">
    <property type="entry name" value="Ubiquitin-activating_enz"/>
</dbReference>
<comment type="similarity">
    <text evidence="2">Belongs to the ubiquitin-activating E1 family.</text>
</comment>
<dbReference type="AlphaFoldDB" id="A0A9D5HS73"/>
<protein>
    <recommendedName>
        <fullName evidence="4">Ubiquitin-activating enzyme SCCH domain-containing protein</fullName>
    </recommendedName>
</protein>
<accession>A0A9D5HS73</accession>
<dbReference type="GO" id="GO:0005737">
    <property type="term" value="C:cytoplasm"/>
    <property type="evidence" value="ECO:0007669"/>
    <property type="project" value="TreeGrafter"/>
</dbReference>
<dbReference type="Gene3D" id="1.10.10.2660">
    <property type="entry name" value="Ubiquitin-activating enzyme E1, SCCH domain"/>
    <property type="match status" value="1"/>
</dbReference>
<evidence type="ECO:0000313" key="5">
    <source>
        <dbReference type="EMBL" id="KAJ0987048.1"/>
    </source>
</evidence>